<sequence>MAFNEKVHAYIAAKYYVYLTQTFGEKGRKAFVHATQYYAGQRGRRMAQRAIRDGQELDFATYARYGEWASSQEMIDEGGDVKAELKQLGPDAAIFISRCPWNRQFKEMGLDKTAGAEYCRHLDVAIVNGFNPYLEYRVPETLQTSDHCEHYLKGADYAGKRLAKSPENLRDFEFHCAHSYWAYNEVTAAIFKSEGETINARILEDFAQDYGKEMADALRAWENTNFNVCD</sequence>
<dbReference type="InterPro" id="IPR026002">
    <property type="entry name" value="ATC_hydrolase-like"/>
</dbReference>
<reference evidence="1 2" key="1">
    <citation type="submission" date="2009-12" db="EMBL/GenBank/DDBJ databases">
        <authorList>
            <person name="Shrivastava S."/>
            <person name="Madupu R."/>
            <person name="Durkin A.S."/>
            <person name="Torralba M."/>
            <person name="Methe B."/>
            <person name="Sutton G.G."/>
            <person name="Strausberg R.L."/>
            <person name="Nelson K.E."/>
        </authorList>
    </citation>
    <scope>NUCLEOTIDE SEQUENCE [LARGE SCALE GENOMIC DNA]</scope>
    <source>
        <strain evidence="1 2">W5455</strain>
    </source>
</reference>
<evidence type="ECO:0000313" key="1">
    <source>
        <dbReference type="EMBL" id="EFB90870.1"/>
    </source>
</evidence>
<dbReference type="EMBL" id="ADFP01000059">
    <property type="protein sequence ID" value="EFB90870.1"/>
    <property type="molecule type" value="Genomic_DNA"/>
</dbReference>
<dbReference type="Pfam" id="PF14196">
    <property type="entry name" value="ATC_hydrolase"/>
    <property type="match status" value="1"/>
</dbReference>
<protein>
    <submittedName>
        <fullName evidence="1">Uncharacterized protein</fullName>
    </submittedName>
</protein>
<gene>
    <name evidence="1" type="ORF">HMPREF7215_1786</name>
</gene>
<proteinExistence type="predicted"/>
<comment type="caution">
    <text evidence="1">The sequence shown here is derived from an EMBL/GenBank/DDBJ whole genome shotgun (WGS) entry which is preliminary data.</text>
</comment>
<evidence type="ECO:0000313" key="2">
    <source>
        <dbReference type="Proteomes" id="UP000006462"/>
    </source>
</evidence>
<organism evidence="1 2">
    <name type="scientific">Pyramidobacter piscolens W5455</name>
    <dbReference type="NCBI Taxonomy" id="352165"/>
    <lineage>
        <taxon>Bacteria</taxon>
        <taxon>Thermotogati</taxon>
        <taxon>Synergistota</taxon>
        <taxon>Synergistia</taxon>
        <taxon>Synergistales</taxon>
        <taxon>Dethiosulfovibrionaceae</taxon>
        <taxon>Pyramidobacter</taxon>
    </lineage>
</organism>
<dbReference type="GeneID" id="90987395"/>
<name>A0ABM9ZVB7_9BACT</name>
<dbReference type="RefSeq" id="WP_009164678.1">
    <property type="nucleotide sequence ID" value="NZ_ADFP01000059.1"/>
</dbReference>
<accession>A0ABM9ZVB7</accession>
<keyword evidence="2" id="KW-1185">Reference proteome</keyword>
<dbReference type="Proteomes" id="UP000006462">
    <property type="component" value="Unassembled WGS sequence"/>
</dbReference>